<comment type="caution">
    <text evidence="2">The sequence shown here is derived from an EMBL/GenBank/DDBJ whole genome shotgun (WGS) entry which is preliminary data.</text>
</comment>
<feature type="compositionally biased region" description="Pro residues" evidence="1">
    <location>
        <begin position="90"/>
        <end position="108"/>
    </location>
</feature>
<proteinExistence type="predicted"/>
<name>A0A9Q3P3H2_9BASI</name>
<feature type="compositionally biased region" description="Polar residues" evidence="1">
    <location>
        <begin position="51"/>
        <end position="60"/>
    </location>
</feature>
<accession>A0A9Q3P3H2</accession>
<dbReference type="EMBL" id="AVOT02053868">
    <property type="protein sequence ID" value="MBW0548629.1"/>
    <property type="molecule type" value="Genomic_DNA"/>
</dbReference>
<protein>
    <submittedName>
        <fullName evidence="2">Uncharacterized protein</fullName>
    </submittedName>
</protein>
<keyword evidence="3" id="KW-1185">Reference proteome</keyword>
<organism evidence="2 3">
    <name type="scientific">Austropuccinia psidii MF-1</name>
    <dbReference type="NCBI Taxonomy" id="1389203"/>
    <lineage>
        <taxon>Eukaryota</taxon>
        <taxon>Fungi</taxon>
        <taxon>Dikarya</taxon>
        <taxon>Basidiomycota</taxon>
        <taxon>Pucciniomycotina</taxon>
        <taxon>Pucciniomycetes</taxon>
        <taxon>Pucciniales</taxon>
        <taxon>Sphaerophragmiaceae</taxon>
        <taxon>Austropuccinia</taxon>
    </lineage>
</organism>
<gene>
    <name evidence="2" type="ORF">O181_088344</name>
</gene>
<reference evidence="2" key="1">
    <citation type="submission" date="2021-03" db="EMBL/GenBank/DDBJ databases">
        <title>Draft genome sequence of rust myrtle Austropuccinia psidii MF-1, a brazilian biotype.</title>
        <authorList>
            <person name="Quecine M.C."/>
            <person name="Pachon D.M.R."/>
            <person name="Bonatelli M.L."/>
            <person name="Correr F.H."/>
            <person name="Franceschini L.M."/>
            <person name="Leite T.F."/>
            <person name="Margarido G.R.A."/>
            <person name="Almeida C.A."/>
            <person name="Ferrarezi J.A."/>
            <person name="Labate C.A."/>
        </authorList>
    </citation>
    <scope>NUCLEOTIDE SEQUENCE</scope>
    <source>
        <strain evidence="2">MF-1</strain>
    </source>
</reference>
<dbReference type="AlphaFoldDB" id="A0A9Q3P3H2"/>
<evidence type="ECO:0000256" key="1">
    <source>
        <dbReference type="SAM" id="MobiDB-lite"/>
    </source>
</evidence>
<evidence type="ECO:0000313" key="3">
    <source>
        <dbReference type="Proteomes" id="UP000765509"/>
    </source>
</evidence>
<dbReference type="Proteomes" id="UP000765509">
    <property type="component" value="Unassembled WGS sequence"/>
</dbReference>
<feature type="region of interest" description="Disordered" evidence="1">
    <location>
        <begin position="27"/>
        <end position="65"/>
    </location>
</feature>
<evidence type="ECO:0000313" key="2">
    <source>
        <dbReference type="EMBL" id="MBW0548629.1"/>
    </source>
</evidence>
<sequence length="129" mass="14026">MVASLLDWRKVIIQPMRRATARGHMSLGLSSPMGFQCQKPSQYNDPPIPGPSQSSESQVPSHEDALTSFLATPGSIIIIENMPVGSPPILRPFTPTPVPSPEIPPIAPENPMASSPHSHHEAWQEFTDL</sequence>
<feature type="region of interest" description="Disordered" evidence="1">
    <location>
        <begin position="90"/>
        <end position="129"/>
    </location>
</feature>